<dbReference type="CDD" id="cd16917">
    <property type="entry name" value="HATPase_UhpB-NarQ-NarX-like"/>
    <property type="match status" value="1"/>
</dbReference>
<comment type="caution">
    <text evidence="11">The sequence shown here is derived from an EMBL/GenBank/DDBJ whole genome shotgun (WGS) entry which is preliminary data.</text>
</comment>
<dbReference type="GeneID" id="95389830"/>
<gene>
    <name evidence="11" type="ORF">FHR33_003396</name>
</gene>
<name>A0A7W5Y7G7_9ACTN</name>
<keyword evidence="7" id="KW-0067">ATP-binding</keyword>
<sequence>MTTAGTMTMAGRYALAPLRCAVLVLVALACPVVLVVTFVCAHAGVPSPALVVARARALPGLARWLAGRWSGEPIDRPYHPAPEPPLRDLDGWYRHGDDLFRSPWIPGYLRGLEWVARDPATARDLWWMLLDPLVGGVLAALPPLLIGYGAVSADRPIGWAAAALGVAAGPATLRLHGRWTRVLLAPVRRRGPSPLWSWTAPRMTAVLRLAAVTALSVAGAALAVAHVAGPGAVPAARRFVSWRRALAGRWNGAVIDEPYAPEPAAPEPGPDGGYRVGWLAFGSVYRSPERAARARRLQWIAEDPASWRDLLWLALEPLCAVVLAAPPVSLVAGGLVWLGWLWTWTAGLALVIPGFTWSPMELVGTVIPALEEVPGPLLGLPAAALGLATAPALLRLHGRVCGLLLAPTRTSALTRRVEHLAVTRAQAAGSQAAELRRIERDLHDGAQARWVAMGMNLGVAEHLVDRDPAAAKAVLAQAKQSAASALSELRELIRGIHPPILADRGLPDALRTLAMDAPLDADVRIDLLGRPDPHLEAAVYFAVSELLTNVGKHASATKVVIELTHADGVLRCTVTDDGRGGAVPGGGSGLEGIRRRLSGFDGTLALSSPPGGPTVATMELPCVLS</sequence>
<keyword evidence="4" id="KW-0808">Transferase</keyword>
<comment type="catalytic activity">
    <reaction evidence="1">
        <text>ATP + protein L-histidine = ADP + protein N-phospho-L-histidine.</text>
        <dbReference type="EC" id="2.7.13.3"/>
    </reaction>
</comment>
<evidence type="ECO:0000313" key="11">
    <source>
        <dbReference type="EMBL" id="MBB3727536.1"/>
    </source>
</evidence>
<keyword evidence="5" id="KW-0547">Nucleotide-binding</keyword>
<dbReference type="RefSeq" id="WP_183648239.1">
    <property type="nucleotide sequence ID" value="NZ_JACIBV010000001.1"/>
</dbReference>
<dbReference type="SUPFAM" id="SSF55874">
    <property type="entry name" value="ATPase domain of HSP90 chaperone/DNA topoisomerase II/histidine kinase"/>
    <property type="match status" value="1"/>
</dbReference>
<dbReference type="InterPro" id="IPR050482">
    <property type="entry name" value="Sensor_HK_TwoCompSys"/>
</dbReference>
<keyword evidence="12" id="KW-1185">Reference proteome</keyword>
<evidence type="ECO:0000256" key="8">
    <source>
        <dbReference type="ARBA" id="ARBA00023012"/>
    </source>
</evidence>
<keyword evidence="9" id="KW-0472">Membrane</keyword>
<dbReference type="GO" id="GO:0046983">
    <property type="term" value="F:protein dimerization activity"/>
    <property type="evidence" value="ECO:0007669"/>
    <property type="project" value="InterPro"/>
</dbReference>
<evidence type="ECO:0000256" key="7">
    <source>
        <dbReference type="ARBA" id="ARBA00022840"/>
    </source>
</evidence>
<dbReference type="EC" id="2.7.13.3" evidence="2"/>
<dbReference type="GO" id="GO:0000155">
    <property type="term" value="F:phosphorelay sensor kinase activity"/>
    <property type="evidence" value="ECO:0007669"/>
    <property type="project" value="InterPro"/>
</dbReference>
<keyword evidence="9" id="KW-1133">Transmembrane helix</keyword>
<feature type="transmembrane region" description="Helical" evidence="9">
    <location>
        <begin position="335"/>
        <end position="357"/>
    </location>
</feature>
<feature type="transmembrane region" description="Helical" evidence="9">
    <location>
        <begin position="125"/>
        <end position="146"/>
    </location>
</feature>
<keyword evidence="8" id="KW-0902">Two-component regulatory system</keyword>
<dbReference type="Gene3D" id="3.30.565.10">
    <property type="entry name" value="Histidine kinase-like ATPase, C-terminal domain"/>
    <property type="match status" value="1"/>
</dbReference>
<dbReference type="Pfam" id="PF07730">
    <property type="entry name" value="HisKA_3"/>
    <property type="match status" value="1"/>
</dbReference>
<dbReference type="GO" id="GO:0005524">
    <property type="term" value="F:ATP binding"/>
    <property type="evidence" value="ECO:0007669"/>
    <property type="project" value="UniProtKB-KW"/>
</dbReference>
<dbReference type="Gene3D" id="1.20.5.1930">
    <property type="match status" value="1"/>
</dbReference>
<dbReference type="InterPro" id="IPR036890">
    <property type="entry name" value="HATPase_C_sf"/>
</dbReference>
<dbReference type="Proteomes" id="UP000579945">
    <property type="component" value="Unassembled WGS sequence"/>
</dbReference>
<evidence type="ECO:0000313" key="12">
    <source>
        <dbReference type="Proteomes" id="UP000579945"/>
    </source>
</evidence>
<feature type="transmembrane region" description="Helical" evidence="9">
    <location>
        <begin position="205"/>
        <end position="228"/>
    </location>
</feature>
<evidence type="ECO:0000256" key="4">
    <source>
        <dbReference type="ARBA" id="ARBA00022679"/>
    </source>
</evidence>
<dbReference type="GO" id="GO:0016020">
    <property type="term" value="C:membrane"/>
    <property type="evidence" value="ECO:0007669"/>
    <property type="project" value="InterPro"/>
</dbReference>
<evidence type="ECO:0000256" key="5">
    <source>
        <dbReference type="ARBA" id="ARBA00022741"/>
    </source>
</evidence>
<evidence type="ECO:0000256" key="1">
    <source>
        <dbReference type="ARBA" id="ARBA00000085"/>
    </source>
</evidence>
<dbReference type="Pfam" id="PF13796">
    <property type="entry name" value="Sensor"/>
    <property type="match status" value="1"/>
</dbReference>
<keyword evidence="6 11" id="KW-0418">Kinase</keyword>
<dbReference type="SMART" id="SM00387">
    <property type="entry name" value="HATPase_c"/>
    <property type="match status" value="1"/>
</dbReference>
<proteinExistence type="predicted"/>
<evidence type="ECO:0000259" key="10">
    <source>
        <dbReference type="SMART" id="SM00387"/>
    </source>
</evidence>
<protein>
    <recommendedName>
        <fullName evidence="2">histidine kinase</fullName>
        <ecNumber evidence="2">2.7.13.3</ecNumber>
    </recommendedName>
</protein>
<dbReference type="InterPro" id="IPR025828">
    <property type="entry name" value="Put_sensor_dom"/>
</dbReference>
<dbReference type="EMBL" id="JACIBV010000001">
    <property type="protein sequence ID" value="MBB3727536.1"/>
    <property type="molecule type" value="Genomic_DNA"/>
</dbReference>
<dbReference type="InterPro" id="IPR003594">
    <property type="entry name" value="HATPase_dom"/>
</dbReference>
<evidence type="ECO:0000256" key="2">
    <source>
        <dbReference type="ARBA" id="ARBA00012438"/>
    </source>
</evidence>
<dbReference type="AlphaFoldDB" id="A0A7W5Y7G7"/>
<keyword evidence="3" id="KW-0597">Phosphoprotein</keyword>
<feature type="domain" description="Histidine kinase/HSP90-like ATPase" evidence="10">
    <location>
        <begin position="534"/>
        <end position="624"/>
    </location>
</feature>
<dbReference type="PANTHER" id="PTHR24421">
    <property type="entry name" value="NITRATE/NITRITE SENSOR PROTEIN NARX-RELATED"/>
    <property type="match status" value="1"/>
</dbReference>
<dbReference type="InterPro" id="IPR011712">
    <property type="entry name" value="Sig_transdc_His_kin_sub3_dim/P"/>
</dbReference>
<accession>A0A7W5Y7G7</accession>
<evidence type="ECO:0000256" key="9">
    <source>
        <dbReference type="SAM" id="Phobius"/>
    </source>
</evidence>
<dbReference type="PANTHER" id="PTHR24421:SF10">
    <property type="entry name" value="NITRATE_NITRITE SENSOR PROTEIN NARQ"/>
    <property type="match status" value="1"/>
</dbReference>
<evidence type="ECO:0000256" key="3">
    <source>
        <dbReference type="ARBA" id="ARBA00022553"/>
    </source>
</evidence>
<organism evidence="11 12">
    <name type="scientific">Nonomuraea dietziae</name>
    <dbReference type="NCBI Taxonomy" id="65515"/>
    <lineage>
        <taxon>Bacteria</taxon>
        <taxon>Bacillati</taxon>
        <taxon>Actinomycetota</taxon>
        <taxon>Actinomycetes</taxon>
        <taxon>Streptosporangiales</taxon>
        <taxon>Streptosporangiaceae</taxon>
        <taxon>Nonomuraea</taxon>
    </lineage>
</organism>
<reference evidence="11 12" key="1">
    <citation type="submission" date="2020-08" db="EMBL/GenBank/DDBJ databases">
        <title>Sequencing the genomes of 1000 actinobacteria strains.</title>
        <authorList>
            <person name="Klenk H.-P."/>
        </authorList>
    </citation>
    <scope>NUCLEOTIDE SEQUENCE [LARGE SCALE GENOMIC DNA]</scope>
    <source>
        <strain evidence="11 12">DSM 44320</strain>
    </source>
</reference>
<feature type="transmembrane region" description="Helical" evidence="9">
    <location>
        <begin position="310"/>
        <end position="328"/>
    </location>
</feature>
<evidence type="ECO:0000256" key="6">
    <source>
        <dbReference type="ARBA" id="ARBA00022777"/>
    </source>
</evidence>
<dbReference type="Pfam" id="PF02518">
    <property type="entry name" value="HATPase_c"/>
    <property type="match status" value="1"/>
</dbReference>
<keyword evidence="9" id="KW-0812">Transmembrane</keyword>